<dbReference type="AlphaFoldDB" id="A0A015J7X3"/>
<evidence type="ECO:0000313" key="2">
    <source>
        <dbReference type="Proteomes" id="UP000022910"/>
    </source>
</evidence>
<dbReference type="EMBL" id="JEMT01029748">
    <property type="protein sequence ID" value="EXX50969.1"/>
    <property type="molecule type" value="Genomic_DNA"/>
</dbReference>
<dbReference type="STRING" id="1432141.A0A015J7X3"/>
<reference evidence="1 2" key="1">
    <citation type="submission" date="2014-02" db="EMBL/GenBank/DDBJ databases">
        <title>Single nucleus genome sequencing reveals high similarity among nuclei of an endomycorrhizal fungus.</title>
        <authorList>
            <person name="Lin K."/>
            <person name="Geurts R."/>
            <person name="Zhang Z."/>
            <person name="Limpens E."/>
            <person name="Saunders D.G."/>
            <person name="Mu D."/>
            <person name="Pang E."/>
            <person name="Cao H."/>
            <person name="Cha H."/>
            <person name="Lin T."/>
            <person name="Zhou Q."/>
            <person name="Shang Y."/>
            <person name="Li Y."/>
            <person name="Ivanov S."/>
            <person name="Sharma T."/>
            <person name="Velzen R.V."/>
            <person name="Ruijter N.D."/>
            <person name="Aanen D.K."/>
            <person name="Win J."/>
            <person name="Kamoun S."/>
            <person name="Bisseling T."/>
            <person name="Huang S."/>
        </authorList>
    </citation>
    <scope>NUCLEOTIDE SEQUENCE [LARGE SCALE GENOMIC DNA]</scope>
    <source>
        <strain evidence="2">DAOM197198w</strain>
    </source>
</reference>
<sequence length="56" mass="6375">MFQNLQAGVKLFESDPKVRLCIIIKDVPKADKDGIINELQLKLEKLIAEVIKIKII</sequence>
<evidence type="ECO:0000313" key="1">
    <source>
        <dbReference type="EMBL" id="EXX50969.1"/>
    </source>
</evidence>
<protein>
    <submittedName>
        <fullName evidence="1">Uncharacterized protein</fullName>
    </submittedName>
</protein>
<proteinExistence type="predicted"/>
<comment type="caution">
    <text evidence="1">The sequence shown here is derived from an EMBL/GenBank/DDBJ whole genome shotgun (WGS) entry which is preliminary data.</text>
</comment>
<name>A0A015J7X3_RHIIW</name>
<organism evidence="1 2">
    <name type="scientific">Rhizophagus irregularis (strain DAOM 197198w)</name>
    <name type="common">Glomus intraradices</name>
    <dbReference type="NCBI Taxonomy" id="1432141"/>
    <lineage>
        <taxon>Eukaryota</taxon>
        <taxon>Fungi</taxon>
        <taxon>Fungi incertae sedis</taxon>
        <taxon>Mucoromycota</taxon>
        <taxon>Glomeromycotina</taxon>
        <taxon>Glomeromycetes</taxon>
        <taxon>Glomerales</taxon>
        <taxon>Glomeraceae</taxon>
        <taxon>Rhizophagus</taxon>
    </lineage>
</organism>
<gene>
    <name evidence="1" type="ORF">RirG_265790</name>
</gene>
<keyword evidence="2" id="KW-1185">Reference proteome</keyword>
<dbReference type="HOGENOM" id="CLU_3015443_0_0_1"/>
<accession>A0A015J7X3</accession>
<dbReference type="Proteomes" id="UP000022910">
    <property type="component" value="Unassembled WGS sequence"/>
</dbReference>